<accession>A0ABV7UHR2</accession>
<dbReference type="InterPro" id="IPR029063">
    <property type="entry name" value="SAM-dependent_MTases_sf"/>
</dbReference>
<organism evidence="1 2">
    <name type="scientific">Camelimonas fluminis</name>
    <dbReference type="NCBI Taxonomy" id="1576911"/>
    <lineage>
        <taxon>Bacteria</taxon>
        <taxon>Pseudomonadati</taxon>
        <taxon>Pseudomonadota</taxon>
        <taxon>Alphaproteobacteria</taxon>
        <taxon>Hyphomicrobiales</taxon>
        <taxon>Chelatococcaceae</taxon>
        <taxon>Camelimonas</taxon>
    </lineage>
</organism>
<gene>
    <name evidence="1" type="ORF">ACFONL_12945</name>
</gene>
<dbReference type="Pfam" id="PF13578">
    <property type="entry name" value="Methyltransf_24"/>
    <property type="match status" value="1"/>
</dbReference>
<evidence type="ECO:0000313" key="1">
    <source>
        <dbReference type="EMBL" id="MFC3638269.1"/>
    </source>
</evidence>
<protein>
    <submittedName>
        <fullName evidence="1">Class I SAM-dependent methyltransferase</fullName>
        <ecNumber evidence="1">2.1.1.-</ecNumber>
    </submittedName>
</protein>
<dbReference type="EC" id="2.1.1.-" evidence="1"/>
<evidence type="ECO:0000313" key="2">
    <source>
        <dbReference type="Proteomes" id="UP001595704"/>
    </source>
</evidence>
<name>A0ABV7UHR2_9HYPH</name>
<keyword evidence="1" id="KW-0489">Methyltransferase</keyword>
<keyword evidence="1" id="KW-0808">Transferase</keyword>
<comment type="caution">
    <text evidence="1">The sequence shown here is derived from an EMBL/GenBank/DDBJ whole genome shotgun (WGS) entry which is preliminary data.</text>
</comment>
<dbReference type="GO" id="GO:0008168">
    <property type="term" value="F:methyltransferase activity"/>
    <property type="evidence" value="ECO:0007669"/>
    <property type="project" value="UniProtKB-KW"/>
</dbReference>
<dbReference type="RefSeq" id="WP_244643220.1">
    <property type="nucleotide sequence ID" value="NZ_BNCG01000017.1"/>
</dbReference>
<proteinExistence type="predicted"/>
<dbReference type="Proteomes" id="UP001595704">
    <property type="component" value="Unassembled WGS sequence"/>
</dbReference>
<dbReference type="EMBL" id="JBHRYC010000061">
    <property type="protein sequence ID" value="MFC3638269.1"/>
    <property type="molecule type" value="Genomic_DNA"/>
</dbReference>
<dbReference type="SUPFAM" id="SSF53335">
    <property type="entry name" value="S-adenosyl-L-methionine-dependent methyltransferases"/>
    <property type="match status" value="1"/>
</dbReference>
<dbReference type="Gene3D" id="3.40.50.150">
    <property type="entry name" value="Vaccinia Virus protein VP39"/>
    <property type="match status" value="1"/>
</dbReference>
<dbReference type="GO" id="GO:0032259">
    <property type="term" value="P:methylation"/>
    <property type="evidence" value="ECO:0007669"/>
    <property type="project" value="UniProtKB-KW"/>
</dbReference>
<keyword evidence="2" id="KW-1185">Reference proteome</keyword>
<reference evidence="2" key="1">
    <citation type="journal article" date="2019" name="Int. J. Syst. Evol. Microbiol.">
        <title>The Global Catalogue of Microorganisms (GCM) 10K type strain sequencing project: providing services to taxonomists for standard genome sequencing and annotation.</title>
        <authorList>
            <consortium name="The Broad Institute Genomics Platform"/>
            <consortium name="The Broad Institute Genome Sequencing Center for Infectious Disease"/>
            <person name="Wu L."/>
            <person name="Ma J."/>
        </authorList>
    </citation>
    <scope>NUCLEOTIDE SEQUENCE [LARGE SCALE GENOMIC DNA]</scope>
    <source>
        <strain evidence="2">KCTC 42282</strain>
    </source>
</reference>
<sequence>MSRNGPGPTPQPGFDPVEGAEASAAILRAWRARVADQLLRPFGSGARKRLRRLRLGLRALSGQAGGGWFIPYRHARPHLRSAYPALEPVFREAAPRMTALLEEIGRLRTPLRAIPPSGPGLRWGQSWFPRLDAATAYAMTRRLRPARIIEIGSGHSTRFLTRALADMGGDAAALLAIDPAPRATLADTGARHIAALVEDVDRGLFAGLAANDILFIDSSHIAMPGSDVDVLLLDVLPRLPAGVYVHIHDVFLPDPYPESWTWRGYNEQTVVGALLQGGAYELVFASHWAGRNLPEQIQAAVGWLPLEAGAMETSLWLRKTAAPAAGQVDGQVTGQVSGRAHPV</sequence>